<comment type="caution">
    <text evidence="3">The sequence shown here is derived from an EMBL/GenBank/DDBJ whole genome shotgun (WGS) entry which is preliminary data.</text>
</comment>
<dbReference type="HAMAP" id="MF_00302">
    <property type="entry name" value="ClpS"/>
    <property type="match status" value="1"/>
</dbReference>
<evidence type="ECO:0000313" key="4">
    <source>
        <dbReference type="Proteomes" id="UP000034228"/>
    </source>
</evidence>
<dbReference type="InterPro" id="IPR014719">
    <property type="entry name" value="Ribosomal_bL12_C/ClpS-like"/>
</dbReference>
<comment type="function">
    <text evidence="1">Involved in the modulation of the specificity of the ClpAP-mediated ATP-dependent protein degradation.</text>
</comment>
<comment type="similarity">
    <text evidence="1">Belongs to the ClpS family.</text>
</comment>
<evidence type="ECO:0000313" key="3">
    <source>
        <dbReference type="EMBL" id="KKO46059.1"/>
    </source>
</evidence>
<feature type="domain" description="Adaptor protein ClpS core" evidence="2">
    <location>
        <begin position="24"/>
        <end position="102"/>
    </location>
</feature>
<reference evidence="3 4" key="1">
    <citation type="submission" date="2015-03" db="EMBL/GenBank/DDBJ databases">
        <title>Draft genome sequences of two protease-producing strains of Arsukibacterium isolated from two cold and alkaline environments.</title>
        <authorList>
            <person name="Lylloff J.E."/>
            <person name="Skov L.B."/>
            <person name="Jepsen M."/>
            <person name="Hallin P.F."/>
            <person name="Sorensen S.J."/>
            <person name="Stougaard P."/>
            <person name="Glaring M.A."/>
        </authorList>
    </citation>
    <scope>NUCLEOTIDE SEQUENCE [LARGE SCALE GENOMIC DNA]</scope>
    <source>
        <strain evidence="3 4">GCM72</strain>
    </source>
</reference>
<accession>A0A0M2V6M1</accession>
<sequence>MSGKQNLDTKHDDLAELTRQRVAPPPMYKVILHNDDYTPMDFVIDVLTRFFNMQYEKASEIMLKVHYEGSAVCGIYTAEIAETKVQQVVQYAKEHQHPLLCTMERA</sequence>
<dbReference type="NCBIfam" id="NF000670">
    <property type="entry name" value="PRK00033.1-3"/>
    <property type="match status" value="1"/>
</dbReference>
<dbReference type="STRING" id="336831.WG68_06775"/>
<dbReference type="NCBIfam" id="NF000672">
    <property type="entry name" value="PRK00033.1-5"/>
    <property type="match status" value="1"/>
</dbReference>
<keyword evidence="3" id="KW-0645">Protease</keyword>
<evidence type="ECO:0000259" key="2">
    <source>
        <dbReference type="Pfam" id="PF02617"/>
    </source>
</evidence>
<protein>
    <recommendedName>
        <fullName evidence="1">ATP-dependent Clp protease adapter protein ClpS</fullName>
    </recommendedName>
</protein>
<dbReference type="FunFam" id="3.30.1390.10:FF:000002">
    <property type="entry name" value="ATP-dependent Clp protease adapter protein ClpS"/>
    <property type="match status" value="1"/>
</dbReference>
<dbReference type="GO" id="GO:0006508">
    <property type="term" value="P:proteolysis"/>
    <property type="evidence" value="ECO:0007669"/>
    <property type="project" value="UniProtKB-UniRule"/>
</dbReference>
<dbReference type="InterPro" id="IPR022935">
    <property type="entry name" value="ClpS"/>
</dbReference>
<dbReference type="PANTHER" id="PTHR33473">
    <property type="entry name" value="ATP-DEPENDENT CLP PROTEASE ADAPTER PROTEIN CLPS1, CHLOROPLASTIC"/>
    <property type="match status" value="1"/>
</dbReference>
<gene>
    <name evidence="1 3" type="primary">clpS</name>
    <name evidence="3" type="ORF">WG68_06775</name>
</gene>
<dbReference type="AlphaFoldDB" id="A0A0M2V6M1"/>
<proteinExistence type="inferred from homology"/>
<organism evidence="3 4">
    <name type="scientific">Arsukibacterium ikkense</name>
    <dbReference type="NCBI Taxonomy" id="336831"/>
    <lineage>
        <taxon>Bacteria</taxon>
        <taxon>Pseudomonadati</taxon>
        <taxon>Pseudomonadota</taxon>
        <taxon>Gammaproteobacteria</taxon>
        <taxon>Chromatiales</taxon>
        <taxon>Chromatiaceae</taxon>
        <taxon>Arsukibacterium</taxon>
    </lineage>
</organism>
<dbReference type="SUPFAM" id="SSF54736">
    <property type="entry name" value="ClpS-like"/>
    <property type="match status" value="1"/>
</dbReference>
<keyword evidence="3" id="KW-0378">Hydrolase</keyword>
<dbReference type="PANTHER" id="PTHR33473:SF19">
    <property type="entry name" value="ATP-DEPENDENT CLP PROTEASE ADAPTER PROTEIN CLPS"/>
    <property type="match status" value="1"/>
</dbReference>
<name>A0A0M2V6M1_9GAMM</name>
<dbReference type="GO" id="GO:0030163">
    <property type="term" value="P:protein catabolic process"/>
    <property type="evidence" value="ECO:0007669"/>
    <property type="project" value="InterPro"/>
</dbReference>
<dbReference type="Gene3D" id="3.30.1390.10">
    <property type="match status" value="1"/>
</dbReference>
<dbReference type="Pfam" id="PF02617">
    <property type="entry name" value="ClpS"/>
    <property type="match status" value="1"/>
</dbReference>
<dbReference type="OrthoDB" id="9796121at2"/>
<dbReference type="InterPro" id="IPR003769">
    <property type="entry name" value="ClpS_core"/>
</dbReference>
<evidence type="ECO:0000256" key="1">
    <source>
        <dbReference type="HAMAP-Rule" id="MF_00302"/>
    </source>
</evidence>
<comment type="subunit">
    <text evidence="1">Binds to the N-terminal domain of the chaperone ClpA.</text>
</comment>
<dbReference type="GO" id="GO:0008233">
    <property type="term" value="F:peptidase activity"/>
    <property type="evidence" value="ECO:0007669"/>
    <property type="project" value="UniProtKB-KW"/>
</dbReference>
<dbReference type="RefSeq" id="WP_046556918.1">
    <property type="nucleotide sequence ID" value="NZ_LAHO01000005.1"/>
</dbReference>
<keyword evidence="4" id="KW-1185">Reference proteome</keyword>
<dbReference type="Proteomes" id="UP000034228">
    <property type="component" value="Unassembled WGS sequence"/>
</dbReference>
<dbReference type="PATRIC" id="fig|336831.14.peg.1256"/>
<dbReference type="EMBL" id="LAHO01000005">
    <property type="protein sequence ID" value="KKO46059.1"/>
    <property type="molecule type" value="Genomic_DNA"/>
</dbReference>